<reference evidence="4" key="1">
    <citation type="submission" date="2017-05" db="UniProtKB">
        <authorList>
            <consortium name="EnsemblMetazoa"/>
        </authorList>
    </citation>
    <scope>IDENTIFICATION</scope>
</reference>
<dbReference type="InterPro" id="IPR036116">
    <property type="entry name" value="FN3_sf"/>
</dbReference>
<sequence>IYLRYDGNCYPNGSYFRKFDVNEFSKAISCVLPGTSLTTGQWVRVADPDDPVDCNSNSTSDPFRCTYVTLPATISLYFVQQERLREGWYKCCLPTDCSTATDIIFASLSIPAIAPSCLIIVSKTATTINVSWTKLDSSDADGYVVNVTSDTDTVQTVQVEGSSNNTITLNGLRGGTTYSITVRAYQQLLGPASSAISVQTMPVKLALDTTTTPYYYYTSLIYLPWQGKTTTVSTATPSVSVTPSISDSSDSVIVLGVSVGVLLILLTVSVIINICCYFIRMKSSLTTKQTKSDDDIAMQVCEPYELDKPELSEDNQGNCYPNGTFFWDHGVNSDIEAISCVLPGTSLTTGQWVRVADPDDPVDCNSNSASDPFRCSSLTSPDATLTLKLAERLLADQEGWYKCCLPTDCSTAMNIIFANIYIPATAPSSPIIVKKSINTITVSWTALDSSDADGYVINVTNDRDTVQTVQVEGSNNNTITLNGLRGGTTYNITVRAYQQLLGPASSAISVQTLPAVNACNSSCINSPSISSTTIVLTINDITTAPYYCYTSVMISPWQSKTTTVSNATPSVSVTPSISDTSDSVIALGVSVGVLLILTTASVITNIYCFIKYCKHSVDRNKNERIKNSFSATKQTKTEYDIALQVCESYELHKTKLKEKSDEDIAMQVCEPYELCKAKIGEVVEEVYAECEALSNSAHKEYI</sequence>
<name>A0A1X7UT90_AMPQE</name>
<keyword evidence="2" id="KW-0812">Transmembrane</keyword>
<evidence type="ECO:0000259" key="3">
    <source>
        <dbReference type="PROSITE" id="PS50853"/>
    </source>
</evidence>
<evidence type="ECO:0000313" key="4">
    <source>
        <dbReference type="EnsemblMetazoa" id="Aqu2.1.30729_001"/>
    </source>
</evidence>
<feature type="transmembrane region" description="Helical" evidence="2">
    <location>
        <begin position="584"/>
        <end position="607"/>
    </location>
</feature>
<accession>A0A1X7UT90</accession>
<keyword evidence="2" id="KW-1133">Transmembrane helix</keyword>
<dbReference type="InParanoid" id="A0A1X7UT90"/>
<dbReference type="CDD" id="cd00063">
    <property type="entry name" value="FN3"/>
    <property type="match status" value="2"/>
</dbReference>
<dbReference type="OrthoDB" id="10253954at2759"/>
<dbReference type="InterPro" id="IPR003961">
    <property type="entry name" value="FN3_dom"/>
</dbReference>
<evidence type="ECO:0000256" key="1">
    <source>
        <dbReference type="ARBA" id="ARBA00022737"/>
    </source>
</evidence>
<evidence type="ECO:0000256" key="2">
    <source>
        <dbReference type="SAM" id="Phobius"/>
    </source>
</evidence>
<dbReference type="PROSITE" id="PS50853">
    <property type="entry name" value="FN3"/>
    <property type="match status" value="2"/>
</dbReference>
<protein>
    <recommendedName>
        <fullName evidence="3">Fibronectin type-III domain-containing protein</fullName>
    </recommendedName>
</protein>
<keyword evidence="2" id="KW-0472">Membrane</keyword>
<dbReference type="SMART" id="SM00060">
    <property type="entry name" value="FN3"/>
    <property type="match status" value="2"/>
</dbReference>
<dbReference type="EnsemblMetazoa" id="Aqu2.1.30729_001">
    <property type="protein sequence ID" value="Aqu2.1.30729_001"/>
    <property type="gene ID" value="Aqu2.1.30729"/>
</dbReference>
<dbReference type="AlphaFoldDB" id="A0A1X7UT90"/>
<dbReference type="PANTHER" id="PTHR46708">
    <property type="entry name" value="TENASCIN"/>
    <property type="match status" value="1"/>
</dbReference>
<dbReference type="Gene3D" id="2.60.40.10">
    <property type="entry name" value="Immunoglobulins"/>
    <property type="match status" value="2"/>
</dbReference>
<feature type="domain" description="Fibronectin type-III" evidence="3">
    <location>
        <begin position="426"/>
        <end position="515"/>
    </location>
</feature>
<dbReference type="Pfam" id="PF00041">
    <property type="entry name" value="fn3"/>
    <property type="match status" value="2"/>
</dbReference>
<feature type="domain" description="Fibronectin type-III" evidence="3">
    <location>
        <begin position="114"/>
        <end position="203"/>
    </location>
</feature>
<organism evidence="4">
    <name type="scientific">Amphimedon queenslandica</name>
    <name type="common">Sponge</name>
    <dbReference type="NCBI Taxonomy" id="400682"/>
    <lineage>
        <taxon>Eukaryota</taxon>
        <taxon>Metazoa</taxon>
        <taxon>Porifera</taxon>
        <taxon>Demospongiae</taxon>
        <taxon>Heteroscleromorpha</taxon>
        <taxon>Haplosclerida</taxon>
        <taxon>Niphatidae</taxon>
        <taxon>Amphimedon</taxon>
    </lineage>
</organism>
<dbReference type="InterPro" id="IPR050991">
    <property type="entry name" value="ECM_Regulatory_Proteins"/>
</dbReference>
<dbReference type="InterPro" id="IPR013783">
    <property type="entry name" value="Ig-like_fold"/>
</dbReference>
<feature type="transmembrane region" description="Helical" evidence="2">
    <location>
        <begin position="252"/>
        <end position="279"/>
    </location>
</feature>
<dbReference type="SUPFAM" id="SSF49265">
    <property type="entry name" value="Fibronectin type III"/>
    <property type="match status" value="1"/>
</dbReference>
<proteinExistence type="predicted"/>
<keyword evidence="1" id="KW-0677">Repeat</keyword>
<dbReference type="PANTHER" id="PTHR46708:SF2">
    <property type="entry name" value="FIBRONECTIN TYPE-III DOMAIN-CONTAINING PROTEIN"/>
    <property type="match status" value="1"/>
</dbReference>